<evidence type="ECO:0000256" key="1">
    <source>
        <dbReference type="SAM" id="MobiDB-lite"/>
    </source>
</evidence>
<evidence type="ECO:0000313" key="3">
    <source>
        <dbReference type="EMBL" id="GIH03386.1"/>
    </source>
</evidence>
<keyword evidence="2" id="KW-0472">Membrane</keyword>
<feature type="transmembrane region" description="Helical" evidence="2">
    <location>
        <begin position="52"/>
        <end position="75"/>
    </location>
</feature>
<evidence type="ECO:0000256" key="2">
    <source>
        <dbReference type="SAM" id="Phobius"/>
    </source>
</evidence>
<sequence length="369" mass="39112">MTRNRRNGEPLLSLFGSWAVLGASFALSADTWIALAEIAGFTRTIVFPDFTFAMAWLMPICVDGYVVVALTLWMSPVPARVANFAKYNTYIAAGIGIAAQSLYHLLMTMSNATEEWQIWLAALVGAFPPALAGLAIHMRALIRRESHNTNTNQPAAPKPSRVAGLISTIGQIRQAINETTTTTPTTSPAPTDLPAPTTVPAPATVPAPTKVPVPATLIPARPAPMPAEAEMVSIPTPAQVADRITPKQQPPHRSADAMPESLVPSAIPSPTSPPKVSATPLTPSSIGPQAVAKDAVQLVLPLANPAVLARATQIAAEYQAQYGTRITAGQLQVRMRDTRLTREQATTLLAQIDDTPDTPQTVNGRPVNA</sequence>
<keyword evidence="2" id="KW-0812">Transmembrane</keyword>
<organism evidence="3 4">
    <name type="scientific">Rhizocola hellebori</name>
    <dbReference type="NCBI Taxonomy" id="1392758"/>
    <lineage>
        <taxon>Bacteria</taxon>
        <taxon>Bacillati</taxon>
        <taxon>Actinomycetota</taxon>
        <taxon>Actinomycetes</taxon>
        <taxon>Micromonosporales</taxon>
        <taxon>Micromonosporaceae</taxon>
        <taxon>Rhizocola</taxon>
    </lineage>
</organism>
<dbReference type="AlphaFoldDB" id="A0A8J3VEK0"/>
<accession>A0A8J3VEK0</accession>
<reference evidence="3" key="1">
    <citation type="submission" date="2021-01" db="EMBL/GenBank/DDBJ databases">
        <title>Whole genome shotgun sequence of Rhizocola hellebori NBRC 109834.</title>
        <authorList>
            <person name="Komaki H."/>
            <person name="Tamura T."/>
        </authorList>
    </citation>
    <scope>NUCLEOTIDE SEQUENCE</scope>
    <source>
        <strain evidence="3">NBRC 109834</strain>
    </source>
</reference>
<name>A0A8J3VEK0_9ACTN</name>
<feature type="region of interest" description="Disordered" evidence="1">
    <location>
        <begin position="245"/>
        <end position="282"/>
    </location>
</feature>
<evidence type="ECO:0000313" key="4">
    <source>
        <dbReference type="Proteomes" id="UP000612899"/>
    </source>
</evidence>
<comment type="caution">
    <text evidence="3">The sequence shown here is derived from an EMBL/GenBank/DDBJ whole genome shotgun (WGS) entry which is preliminary data.</text>
</comment>
<protein>
    <recommendedName>
        <fullName evidence="5">DUF2637 domain-containing protein</fullName>
    </recommendedName>
</protein>
<proteinExistence type="predicted"/>
<keyword evidence="2" id="KW-1133">Transmembrane helix</keyword>
<feature type="transmembrane region" description="Helical" evidence="2">
    <location>
        <begin position="118"/>
        <end position="136"/>
    </location>
</feature>
<dbReference type="EMBL" id="BONY01000007">
    <property type="protein sequence ID" value="GIH03386.1"/>
    <property type="molecule type" value="Genomic_DNA"/>
</dbReference>
<gene>
    <name evidence="3" type="ORF">Rhe02_14530</name>
</gene>
<keyword evidence="4" id="KW-1185">Reference proteome</keyword>
<dbReference type="Proteomes" id="UP000612899">
    <property type="component" value="Unassembled WGS sequence"/>
</dbReference>
<evidence type="ECO:0008006" key="5">
    <source>
        <dbReference type="Google" id="ProtNLM"/>
    </source>
</evidence>
<feature type="transmembrane region" description="Helical" evidence="2">
    <location>
        <begin position="87"/>
        <end position="106"/>
    </location>
</feature>
<dbReference type="RefSeq" id="WP_203907299.1">
    <property type="nucleotide sequence ID" value="NZ_BONY01000007.1"/>
</dbReference>